<dbReference type="GO" id="GO:0008289">
    <property type="term" value="F:lipid binding"/>
    <property type="evidence" value="ECO:0007669"/>
    <property type="project" value="InterPro"/>
</dbReference>
<dbReference type="OrthoDB" id="10041572at2759"/>
<dbReference type="InterPro" id="IPR008405">
    <property type="entry name" value="ApoL"/>
</dbReference>
<reference evidence="3" key="1">
    <citation type="submission" date="2021-02" db="EMBL/GenBank/DDBJ databases">
        <authorList>
            <person name="Nowell W R."/>
        </authorList>
    </citation>
    <scope>NUCLEOTIDE SEQUENCE</scope>
</reference>
<proteinExistence type="inferred from homology"/>
<dbReference type="GO" id="GO:0016020">
    <property type="term" value="C:membrane"/>
    <property type="evidence" value="ECO:0007669"/>
    <property type="project" value="TreeGrafter"/>
</dbReference>
<keyword evidence="2" id="KW-0175">Coiled coil</keyword>
<dbReference type="GO" id="GO:0005576">
    <property type="term" value="C:extracellular region"/>
    <property type="evidence" value="ECO:0007669"/>
    <property type="project" value="InterPro"/>
</dbReference>
<dbReference type="AlphaFoldDB" id="A0A813VEM1"/>
<evidence type="ECO:0000256" key="2">
    <source>
        <dbReference type="SAM" id="Coils"/>
    </source>
</evidence>
<dbReference type="Pfam" id="PF05461">
    <property type="entry name" value="ApoL"/>
    <property type="match status" value="1"/>
</dbReference>
<keyword evidence="6" id="KW-1185">Reference proteome</keyword>
<name>A0A813VEM1_9BILA</name>
<dbReference type="PANTHER" id="PTHR14096">
    <property type="entry name" value="APOLIPOPROTEIN L"/>
    <property type="match status" value="1"/>
</dbReference>
<evidence type="ECO:0000313" key="4">
    <source>
        <dbReference type="EMBL" id="CAF0941715.1"/>
    </source>
</evidence>
<dbReference type="Proteomes" id="UP000663832">
    <property type="component" value="Unassembled WGS sequence"/>
</dbReference>
<evidence type="ECO:0000313" key="7">
    <source>
        <dbReference type="Proteomes" id="UP000663877"/>
    </source>
</evidence>
<gene>
    <name evidence="3" type="ORF">BJG266_LOCUS7021</name>
    <name evidence="4" type="ORF">QVE165_LOCUS11693</name>
    <name evidence="5" type="ORF">QVE165_LOCUS13560</name>
</gene>
<evidence type="ECO:0000313" key="3">
    <source>
        <dbReference type="EMBL" id="CAF0835551.1"/>
    </source>
</evidence>
<dbReference type="PANTHER" id="PTHR14096:SF28">
    <property type="entry name" value="APOLIPOPROTEIN L, 1-RELATED"/>
    <property type="match status" value="1"/>
</dbReference>
<evidence type="ECO:0000313" key="5">
    <source>
        <dbReference type="EMBL" id="CAF0975361.1"/>
    </source>
</evidence>
<evidence type="ECO:0000256" key="1">
    <source>
        <dbReference type="ARBA" id="ARBA00010090"/>
    </source>
</evidence>
<sequence>MNNDSFLATLDEFIKTSNQIIEKLKTELEWINDHRTRCNVAKTVGTTATVGGAAVVVGSLLLAPFTGGASIVAATGYGVIAGAAGAAVNITTDIADLVTTRIENSQVKDICGRRNYVADRLKVHFDELERVATELRRLNVGETEAYALSLKNLASKGNSIRTSSSSIVQLSKCAQLANGTSSMLLRGGGNFWKGMRLQSETLMKVLGYFGFNVGKTGAMAVVRSGTAILSGAFAIYDVYSLINSIKNNHPTADAISEMIKQMKEELNEMNELRSICKQLV</sequence>
<organism evidence="3 7">
    <name type="scientific">Adineta steineri</name>
    <dbReference type="NCBI Taxonomy" id="433720"/>
    <lineage>
        <taxon>Eukaryota</taxon>
        <taxon>Metazoa</taxon>
        <taxon>Spiralia</taxon>
        <taxon>Gnathifera</taxon>
        <taxon>Rotifera</taxon>
        <taxon>Eurotatoria</taxon>
        <taxon>Bdelloidea</taxon>
        <taxon>Adinetida</taxon>
        <taxon>Adinetidae</taxon>
        <taxon>Adineta</taxon>
    </lineage>
</organism>
<comment type="caution">
    <text evidence="3">The sequence shown here is derived from an EMBL/GenBank/DDBJ whole genome shotgun (WGS) entry which is preliminary data.</text>
</comment>
<feature type="coiled-coil region" evidence="2">
    <location>
        <begin position="252"/>
        <end position="279"/>
    </location>
</feature>
<comment type="similarity">
    <text evidence="1">Belongs to the apolipoprotein L family.</text>
</comment>
<dbReference type="EMBL" id="CAJNOM010000057">
    <property type="protein sequence ID" value="CAF0941715.1"/>
    <property type="molecule type" value="Genomic_DNA"/>
</dbReference>
<dbReference type="GO" id="GO:0006869">
    <property type="term" value="P:lipid transport"/>
    <property type="evidence" value="ECO:0007669"/>
    <property type="project" value="InterPro"/>
</dbReference>
<evidence type="ECO:0000313" key="6">
    <source>
        <dbReference type="Proteomes" id="UP000663832"/>
    </source>
</evidence>
<accession>A0A813VEM1</accession>
<dbReference type="Gene3D" id="1.20.1170.10">
    <property type="match status" value="1"/>
</dbReference>
<dbReference type="GO" id="GO:0042157">
    <property type="term" value="P:lipoprotein metabolic process"/>
    <property type="evidence" value="ECO:0007669"/>
    <property type="project" value="InterPro"/>
</dbReference>
<dbReference type="Proteomes" id="UP000663877">
    <property type="component" value="Unassembled WGS sequence"/>
</dbReference>
<dbReference type="EMBL" id="CAJNOM010000070">
    <property type="protein sequence ID" value="CAF0975361.1"/>
    <property type="molecule type" value="Genomic_DNA"/>
</dbReference>
<protein>
    <submittedName>
        <fullName evidence="3">Uncharacterized protein</fullName>
    </submittedName>
</protein>
<dbReference type="EMBL" id="CAJNOI010000021">
    <property type="protein sequence ID" value="CAF0835551.1"/>
    <property type="molecule type" value="Genomic_DNA"/>
</dbReference>